<organism evidence="2 3">
    <name type="scientific">Hydnomerulius pinastri MD-312</name>
    <dbReference type="NCBI Taxonomy" id="994086"/>
    <lineage>
        <taxon>Eukaryota</taxon>
        <taxon>Fungi</taxon>
        <taxon>Dikarya</taxon>
        <taxon>Basidiomycota</taxon>
        <taxon>Agaricomycotina</taxon>
        <taxon>Agaricomycetes</taxon>
        <taxon>Agaricomycetidae</taxon>
        <taxon>Boletales</taxon>
        <taxon>Boletales incertae sedis</taxon>
        <taxon>Leucogyrophana</taxon>
    </lineage>
</organism>
<dbReference type="PANTHER" id="PTHR15728:SF0">
    <property type="entry name" value="PAN2-PAN3 DEADENYLATION COMPLEX CATALYTIC SUBUNIT PAN2"/>
    <property type="match status" value="1"/>
</dbReference>
<dbReference type="GO" id="GO:0004535">
    <property type="term" value="F:poly(A)-specific ribonuclease activity"/>
    <property type="evidence" value="ECO:0007669"/>
    <property type="project" value="TreeGrafter"/>
</dbReference>
<dbReference type="EMBL" id="KN839851">
    <property type="protein sequence ID" value="KIJ63245.1"/>
    <property type="molecule type" value="Genomic_DNA"/>
</dbReference>
<gene>
    <name evidence="2" type="ORF">HYDPIDRAFT_113207</name>
</gene>
<proteinExistence type="predicted"/>
<dbReference type="InterPro" id="IPR028881">
    <property type="entry name" value="PAN2_UCH_dom"/>
</dbReference>
<dbReference type="HOGENOM" id="CLU_2121396_0_0_1"/>
<keyword evidence="3" id="KW-1185">Reference proteome</keyword>
<evidence type="ECO:0000313" key="3">
    <source>
        <dbReference type="Proteomes" id="UP000053820"/>
    </source>
</evidence>
<evidence type="ECO:0000313" key="2">
    <source>
        <dbReference type="EMBL" id="KIJ63245.1"/>
    </source>
</evidence>
<evidence type="ECO:0000259" key="1">
    <source>
        <dbReference type="Pfam" id="PF13423"/>
    </source>
</evidence>
<dbReference type="Proteomes" id="UP000053820">
    <property type="component" value="Unassembled WGS sequence"/>
</dbReference>
<dbReference type="OrthoDB" id="16516at2759"/>
<reference evidence="2 3" key="1">
    <citation type="submission" date="2014-04" db="EMBL/GenBank/DDBJ databases">
        <title>Evolutionary Origins and Diversification of the Mycorrhizal Mutualists.</title>
        <authorList>
            <consortium name="DOE Joint Genome Institute"/>
            <consortium name="Mycorrhizal Genomics Consortium"/>
            <person name="Kohler A."/>
            <person name="Kuo A."/>
            <person name="Nagy L.G."/>
            <person name="Floudas D."/>
            <person name="Copeland A."/>
            <person name="Barry K.W."/>
            <person name="Cichocki N."/>
            <person name="Veneault-Fourrey C."/>
            <person name="LaButti K."/>
            <person name="Lindquist E.A."/>
            <person name="Lipzen A."/>
            <person name="Lundell T."/>
            <person name="Morin E."/>
            <person name="Murat C."/>
            <person name="Riley R."/>
            <person name="Ohm R."/>
            <person name="Sun H."/>
            <person name="Tunlid A."/>
            <person name="Henrissat B."/>
            <person name="Grigoriev I.V."/>
            <person name="Hibbett D.S."/>
            <person name="Martin F."/>
        </authorList>
    </citation>
    <scope>NUCLEOTIDE SEQUENCE [LARGE SCALE GENOMIC DNA]</scope>
    <source>
        <strain evidence="2 3">MD-312</strain>
    </source>
</reference>
<dbReference type="PANTHER" id="PTHR15728">
    <property type="entry name" value="DEADENYLATION COMPLEX CATALYTIC SUBUNIT PAN2"/>
    <property type="match status" value="1"/>
</dbReference>
<dbReference type="GO" id="GO:0000932">
    <property type="term" value="C:P-body"/>
    <property type="evidence" value="ECO:0007669"/>
    <property type="project" value="TreeGrafter"/>
</dbReference>
<accession>A0A0C9VY63</accession>
<dbReference type="GO" id="GO:0000289">
    <property type="term" value="P:nuclear-transcribed mRNA poly(A) tail shortening"/>
    <property type="evidence" value="ECO:0007669"/>
    <property type="project" value="TreeGrafter"/>
</dbReference>
<dbReference type="GO" id="GO:0031251">
    <property type="term" value="C:PAN complex"/>
    <property type="evidence" value="ECO:0007669"/>
    <property type="project" value="TreeGrafter"/>
</dbReference>
<dbReference type="Pfam" id="PF13423">
    <property type="entry name" value="UCH_1"/>
    <property type="match status" value="1"/>
</dbReference>
<protein>
    <recommendedName>
        <fullName evidence="1">PAN2 UCH domain-containing protein</fullName>
    </recommendedName>
</protein>
<dbReference type="InterPro" id="IPR050785">
    <property type="entry name" value="PAN2-PAN3_catalytic_subunit"/>
</dbReference>
<dbReference type="AlphaFoldDB" id="A0A0C9VY63"/>
<sequence length="114" mass="13069">MFVFNGYQTTDTSFPSILRSSLIRRMTHKATCQTCKQFSTFSSRRSIPTADLPPILAVNANVYNEENLRYWLDGRRGERFLGPRVEVRGDVEGVDDVECVGYELRVNRLSCVRS</sequence>
<feature type="domain" description="PAN2 UCH" evidence="1">
    <location>
        <begin position="8"/>
        <end position="94"/>
    </location>
</feature>
<dbReference type="Gene3D" id="3.90.70.10">
    <property type="entry name" value="Cysteine proteinases"/>
    <property type="match status" value="1"/>
</dbReference>
<name>A0A0C9VY63_9AGAM</name>